<reference evidence="1" key="1">
    <citation type="submission" date="2020-10" db="EMBL/GenBank/DDBJ databases">
        <title>Connecting structure to function with the recovery of over 1000 high-quality activated sludge metagenome-assembled genomes encoding full-length rRNA genes using long-read sequencing.</title>
        <authorList>
            <person name="Singleton C.M."/>
            <person name="Petriglieri F."/>
            <person name="Kristensen J.M."/>
            <person name="Kirkegaard R.H."/>
            <person name="Michaelsen T.Y."/>
            <person name="Andersen M.H."/>
            <person name="Karst S.M."/>
            <person name="Dueholm M.S."/>
            <person name="Nielsen P.H."/>
            <person name="Albertsen M."/>
        </authorList>
    </citation>
    <scope>NUCLEOTIDE SEQUENCE</scope>
    <source>
        <strain evidence="1">EsbW_18-Q3-R4-48_MAXAC.044</strain>
    </source>
</reference>
<comment type="caution">
    <text evidence="1">The sequence shown here is derived from an EMBL/GenBank/DDBJ whole genome shotgun (WGS) entry which is preliminary data.</text>
</comment>
<accession>A0A9D7FBU3</accession>
<dbReference type="Proteomes" id="UP000886602">
    <property type="component" value="Unassembled WGS sequence"/>
</dbReference>
<dbReference type="GO" id="GO:0015035">
    <property type="term" value="F:protein-disulfide reductase activity"/>
    <property type="evidence" value="ECO:0007669"/>
    <property type="project" value="InterPro"/>
</dbReference>
<sequence length="146" mass="16442">MLTETRDKRDNKRENELSVEAPPLTVLYDGACPLCRREIGIYRGLRPNSPVCFADVSDSAQPLPPDTTRQELLARFHVRSSDGQLLSGAQAFLALWAALPCWRWLALAGRLPGAAWAMERTYLLFLRCRPALQRWASRLERPAPPG</sequence>
<organism evidence="1 2">
    <name type="scientific">Candidatus Propionivibrio dominans</name>
    <dbReference type="NCBI Taxonomy" id="2954373"/>
    <lineage>
        <taxon>Bacteria</taxon>
        <taxon>Pseudomonadati</taxon>
        <taxon>Pseudomonadota</taxon>
        <taxon>Betaproteobacteria</taxon>
        <taxon>Rhodocyclales</taxon>
        <taxon>Rhodocyclaceae</taxon>
        <taxon>Propionivibrio</taxon>
    </lineage>
</organism>
<dbReference type="PANTHER" id="PTHR34290">
    <property type="entry name" value="SI:CH73-390P7.2"/>
    <property type="match status" value="1"/>
</dbReference>
<evidence type="ECO:0000313" key="2">
    <source>
        <dbReference type="Proteomes" id="UP000886602"/>
    </source>
</evidence>
<dbReference type="InterPro" id="IPR007263">
    <property type="entry name" value="DCC1-like"/>
</dbReference>
<proteinExistence type="predicted"/>
<protein>
    <submittedName>
        <fullName evidence="1">DUF393 domain-containing protein</fullName>
    </submittedName>
</protein>
<dbReference type="PANTHER" id="PTHR34290:SF2">
    <property type="entry name" value="OS04G0668800 PROTEIN"/>
    <property type="match status" value="1"/>
</dbReference>
<dbReference type="Pfam" id="PF04134">
    <property type="entry name" value="DCC1-like"/>
    <property type="match status" value="1"/>
</dbReference>
<dbReference type="AlphaFoldDB" id="A0A9D7FBU3"/>
<evidence type="ECO:0000313" key="1">
    <source>
        <dbReference type="EMBL" id="MBK7422772.1"/>
    </source>
</evidence>
<name>A0A9D7FBU3_9RHOO</name>
<gene>
    <name evidence="1" type="ORF">IPJ48_06555</name>
</gene>
<dbReference type="InterPro" id="IPR044691">
    <property type="entry name" value="DCC1_Trx"/>
</dbReference>
<dbReference type="EMBL" id="JADJNC010000009">
    <property type="protein sequence ID" value="MBK7422772.1"/>
    <property type="molecule type" value="Genomic_DNA"/>
</dbReference>